<accession>E4RUR0</accession>
<comment type="similarity">
    <text evidence="1 4">Belongs to the glycosyl hydrolase 3 family.</text>
</comment>
<dbReference type="SMART" id="SM01217">
    <property type="entry name" value="Fn3_like"/>
    <property type="match status" value="1"/>
</dbReference>
<dbReference type="KEGG" id="lby:Lbys_0274"/>
<dbReference type="Pfam" id="PF14310">
    <property type="entry name" value="Fn3-like"/>
    <property type="match status" value="1"/>
</dbReference>
<reference evidence="6 7" key="2">
    <citation type="journal article" date="2011" name="Stand. Genomic Sci.">
        <title>Complete genome sequence of Leadbetterella byssophila type strain (4M15).</title>
        <authorList>
            <person name="Abt B."/>
            <person name="Teshima H."/>
            <person name="Lucas S."/>
            <person name="Lapidus A."/>
            <person name="Del Rio T.G."/>
            <person name="Nolan M."/>
            <person name="Tice H."/>
            <person name="Cheng J.F."/>
            <person name="Pitluck S."/>
            <person name="Liolios K."/>
            <person name="Pagani I."/>
            <person name="Ivanova N."/>
            <person name="Mavromatis K."/>
            <person name="Pati A."/>
            <person name="Tapia R."/>
            <person name="Han C."/>
            <person name="Goodwin L."/>
            <person name="Chen A."/>
            <person name="Palaniappan K."/>
            <person name="Land M."/>
            <person name="Hauser L."/>
            <person name="Chang Y.J."/>
            <person name="Jeffries C.D."/>
            <person name="Rohde M."/>
            <person name="Goker M."/>
            <person name="Tindall B.J."/>
            <person name="Detter J.C."/>
            <person name="Woyke T."/>
            <person name="Bristow J."/>
            <person name="Eisen J.A."/>
            <person name="Markowitz V."/>
            <person name="Hugenholtz P."/>
            <person name="Klenk H.P."/>
            <person name="Kyrpides N.C."/>
        </authorList>
    </citation>
    <scope>NUCLEOTIDE SEQUENCE [LARGE SCALE GENOMIC DNA]</scope>
    <source>
        <strain evidence="7">DSM 17132 / JCM 16389 / KACC 11308 / NBRC 106382 / 4M15</strain>
    </source>
</reference>
<dbReference type="Gene3D" id="3.20.20.300">
    <property type="entry name" value="Glycoside hydrolase, family 3, N-terminal domain"/>
    <property type="match status" value="1"/>
</dbReference>
<dbReference type="InterPro" id="IPR026891">
    <property type="entry name" value="Fn3-like"/>
</dbReference>
<dbReference type="HOGENOM" id="CLU_004542_4_1_10"/>
<dbReference type="EMBL" id="CP002305">
    <property type="protein sequence ID" value="ADQ16061.1"/>
    <property type="molecule type" value="Genomic_DNA"/>
</dbReference>
<evidence type="ECO:0000313" key="6">
    <source>
        <dbReference type="EMBL" id="ADQ16061.1"/>
    </source>
</evidence>
<dbReference type="PRINTS" id="PR00133">
    <property type="entry name" value="GLHYDRLASE3"/>
</dbReference>
<name>E4RUR0_LEAB4</name>
<evidence type="ECO:0000256" key="1">
    <source>
        <dbReference type="ARBA" id="ARBA00005336"/>
    </source>
</evidence>
<organism evidence="6 7">
    <name type="scientific">Leadbetterella byssophila (strain DSM 17132 / JCM 16389 / KACC 11308 / NBRC 106382 / 4M15)</name>
    <dbReference type="NCBI Taxonomy" id="649349"/>
    <lineage>
        <taxon>Bacteria</taxon>
        <taxon>Pseudomonadati</taxon>
        <taxon>Bacteroidota</taxon>
        <taxon>Cytophagia</taxon>
        <taxon>Cytophagales</taxon>
        <taxon>Leadbetterellaceae</taxon>
        <taxon>Leadbetterella</taxon>
    </lineage>
</organism>
<dbReference type="InterPro" id="IPR036881">
    <property type="entry name" value="Glyco_hydro_3_C_sf"/>
</dbReference>
<dbReference type="Proteomes" id="UP000007435">
    <property type="component" value="Chromosome"/>
</dbReference>
<feature type="domain" description="Fibronectin type III-like" evidence="5">
    <location>
        <begin position="694"/>
        <end position="762"/>
    </location>
</feature>
<dbReference type="PANTHER" id="PTHR42715:SF10">
    <property type="entry name" value="BETA-GLUCOSIDASE"/>
    <property type="match status" value="1"/>
</dbReference>
<sequence length="785" mass="86530">MFCSGMCLNFQNSTKIILNTHEKTIYISRHIFLLISALRPASPQLGKNSVQEVLNAMTLEEKVDLLVGAGMPGFGGPTVGQTENLVPGAAGTTKAIPRLGIPAIVLADGPAGIRISPTRQNDTQTFYATAFPIATLIASSWNLELAENIGKAMGKEALEYGADVLLAPALNLHRHPLNGRNFEYYSEDPIISGKMTAAAVNGIQSNGVGTSIKHFAANNQESLRSKNDVRIKNRTLRELYLKGFEIAVKESSPWTVMSSYNKINGTYTSESRELLTTVLRDEWKFDGIVMTDWFGGTNIVKQVHAGNDLLMPGIKPQKDAILQNVKDGKLDVKDVDVNVRRILDLILKTPRFKKYPYSNKPDLKAHALIAREAAAEGMILLKNEKLTLPISSETKIAAFGVTSYDFISGGTGSGDVNEAYIISLMDGLSAFSVERKLAEKYSVYVGDYKEKNKPDPNNPMAAFLNKPRMPELELSESEIGEYAKSTDMAIITIGRNSGEFEDRKTTNDFYLSDEEQNLISKVAKAYHSKGKKVVVILNVGGVIETASWKEKPDAILLAWQAGQEGGNSVADILSGKVGPSGKLTMSFPNDLKDVASNNNFPIDIELNFQEMMGGGPPNSAQEPRKNLEFTTYEEDLHVGYRDYITNKKQVSFPFGFGLSYTSFDFRNSKISGDSKVGFTLKVTVKNTGKAKGKEIVQIYRSNLNKDPDRELISFGKTKELAPGEVQILTFKINSEDFSIFDESINAWVTKAGNYHLLIGKSVSDIILTENVEIKEKFERRVIARF</sequence>
<evidence type="ECO:0000313" key="7">
    <source>
        <dbReference type="Proteomes" id="UP000007435"/>
    </source>
</evidence>
<dbReference type="PROSITE" id="PS00775">
    <property type="entry name" value="GLYCOSYL_HYDROL_F3"/>
    <property type="match status" value="1"/>
</dbReference>
<protein>
    <submittedName>
        <fullName evidence="6">Beta-glucosidase</fullName>
        <ecNumber evidence="6">3.2.1.21</ecNumber>
    </submittedName>
</protein>
<evidence type="ECO:0000259" key="5">
    <source>
        <dbReference type="SMART" id="SM01217"/>
    </source>
</evidence>
<dbReference type="STRING" id="649349.Lbys_0274"/>
<dbReference type="InterPro" id="IPR050288">
    <property type="entry name" value="Cellulose_deg_GH3"/>
</dbReference>
<dbReference type="InterPro" id="IPR002772">
    <property type="entry name" value="Glyco_hydro_3_C"/>
</dbReference>
<evidence type="ECO:0000256" key="4">
    <source>
        <dbReference type="RuleBase" id="RU361161"/>
    </source>
</evidence>
<dbReference type="GO" id="GO:0008422">
    <property type="term" value="F:beta-glucosidase activity"/>
    <property type="evidence" value="ECO:0007669"/>
    <property type="project" value="UniProtKB-EC"/>
</dbReference>
<dbReference type="InterPro" id="IPR001764">
    <property type="entry name" value="Glyco_hydro_3_N"/>
</dbReference>
<dbReference type="PANTHER" id="PTHR42715">
    <property type="entry name" value="BETA-GLUCOSIDASE"/>
    <property type="match status" value="1"/>
</dbReference>
<evidence type="ECO:0000256" key="3">
    <source>
        <dbReference type="ARBA" id="ARBA00023277"/>
    </source>
</evidence>
<dbReference type="CAZy" id="GH3">
    <property type="family name" value="Glycoside Hydrolase Family 3"/>
</dbReference>
<dbReference type="Pfam" id="PF01915">
    <property type="entry name" value="Glyco_hydro_3_C"/>
    <property type="match status" value="1"/>
</dbReference>
<keyword evidence="4 6" id="KW-0326">Glycosidase</keyword>
<proteinExistence type="inferred from homology"/>
<dbReference type="AlphaFoldDB" id="E4RUR0"/>
<dbReference type="InterPro" id="IPR017853">
    <property type="entry name" value="GH"/>
</dbReference>
<dbReference type="Pfam" id="PF00933">
    <property type="entry name" value="Glyco_hydro_3"/>
    <property type="match status" value="1"/>
</dbReference>
<dbReference type="InterPro" id="IPR013783">
    <property type="entry name" value="Ig-like_fold"/>
</dbReference>
<dbReference type="SUPFAM" id="SSF52279">
    <property type="entry name" value="Beta-D-glucan exohydrolase, C-terminal domain"/>
    <property type="match status" value="1"/>
</dbReference>
<dbReference type="OrthoDB" id="9805821at2"/>
<gene>
    <name evidence="6" type="ordered locus">Lbys_0274</name>
</gene>
<keyword evidence="3" id="KW-0119">Carbohydrate metabolism</keyword>
<keyword evidence="7" id="KW-1185">Reference proteome</keyword>
<dbReference type="Gene3D" id="3.40.50.1700">
    <property type="entry name" value="Glycoside hydrolase family 3 C-terminal domain"/>
    <property type="match status" value="1"/>
</dbReference>
<evidence type="ECO:0000256" key="2">
    <source>
        <dbReference type="ARBA" id="ARBA00022801"/>
    </source>
</evidence>
<dbReference type="SUPFAM" id="SSF51445">
    <property type="entry name" value="(Trans)glycosidases"/>
    <property type="match status" value="1"/>
</dbReference>
<dbReference type="InterPro" id="IPR036962">
    <property type="entry name" value="Glyco_hydro_3_N_sf"/>
</dbReference>
<keyword evidence="2 4" id="KW-0378">Hydrolase</keyword>
<reference key="1">
    <citation type="submission" date="2010-11" db="EMBL/GenBank/DDBJ databases">
        <title>The complete genome of Leadbetterella byssophila DSM 17132.</title>
        <authorList>
            <consortium name="US DOE Joint Genome Institute (JGI-PGF)"/>
            <person name="Lucas S."/>
            <person name="Copeland A."/>
            <person name="Lapidus A."/>
            <person name="Glavina del Rio T."/>
            <person name="Dalin E."/>
            <person name="Tice H."/>
            <person name="Bruce D."/>
            <person name="Goodwin L."/>
            <person name="Pitluck S."/>
            <person name="Kyrpides N."/>
            <person name="Mavromatis K."/>
            <person name="Ivanova N."/>
            <person name="Teshima H."/>
            <person name="Brettin T."/>
            <person name="Detter J.C."/>
            <person name="Han C."/>
            <person name="Tapia R."/>
            <person name="Land M."/>
            <person name="Hauser L."/>
            <person name="Markowitz V."/>
            <person name="Cheng J.-F."/>
            <person name="Hugenholtz P."/>
            <person name="Woyke T."/>
            <person name="Wu D."/>
            <person name="Tindall B."/>
            <person name="Pomrenke H.G."/>
            <person name="Brambilla E."/>
            <person name="Klenk H.-P."/>
            <person name="Eisen J.A."/>
        </authorList>
    </citation>
    <scope>NUCLEOTIDE SEQUENCE [LARGE SCALE GENOMIC DNA]</scope>
    <source>
        <strain>DSM 17132</strain>
    </source>
</reference>
<dbReference type="GO" id="GO:0005975">
    <property type="term" value="P:carbohydrate metabolic process"/>
    <property type="evidence" value="ECO:0007669"/>
    <property type="project" value="InterPro"/>
</dbReference>
<dbReference type="Gene3D" id="2.60.40.10">
    <property type="entry name" value="Immunoglobulins"/>
    <property type="match status" value="1"/>
</dbReference>
<dbReference type="eggNOG" id="COG1472">
    <property type="taxonomic scope" value="Bacteria"/>
</dbReference>
<dbReference type="EC" id="3.2.1.21" evidence="6"/>
<dbReference type="InterPro" id="IPR019800">
    <property type="entry name" value="Glyco_hydro_3_AS"/>
</dbReference>